<evidence type="ECO:0000313" key="3">
    <source>
        <dbReference type="EMBL" id="KAH6605021.1"/>
    </source>
</evidence>
<evidence type="ECO:0000313" key="4">
    <source>
        <dbReference type="Proteomes" id="UP000827724"/>
    </source>
</evidence>
<evidence type="ECO:0000256" key="2">
    <source>
        <dbReference type="SAM" id="Phobius"/>
    </source>
</evidence>
<feature type="region of interest" description="Disordered" evidence="1">
    <location>
        <begin position="201"/>
        <end position="279"/>
    </location>
</feature>
<keyword evidence="4" id="KW-1185">Reference proteome</keyword>
<feature type="transmembrane region" description="Helical" evidence="2">
    <location>
        <begin position="300"/>
        <end position="320"/>
    </location>
</feature>
<dbReference type="OrthoDB" id="3539644at2759"/>
<feature type="compositionally biased region" description="Low complexity" evidence="1">
    <location>
        <begin position="47"/>
        <end position="59"/>
    </location>
</feature>
<protein>
    <recommendedName>
        <fullName evidence="5">Adhesin domain-containing protein</fullName>
    </recommendedName>
</protein>
<name>A0A9P8QFK7_9HYPO</name>
<feature type="compositionally biased region" description="Basic and acidic residues" evidence="1">
    <location>
        <begin position="99"/>
        <end position="113"/>
    </location>
</feature>
<evidence type="ECO:0008006" key="5">
    <source>
        <dbReference type="Google" id="ProtNLM"/>
    </source>
</evidence>
<feature type="compositionally biased region" description="Basic residues" evidence="1">
    <location>
        <begin position="63"/>
        <end position="76"/>
    </location>
</feature>
<feature type="compositionally biased region" description="Low complexity" evidence="1">
    <location>
        <begin position="162"/>
        <end position="183"/>
    </location>
</feature>
<feature type="compositionally biased region" description="Polar residues" evidence="1">
    <location>
        <begin position="144"/>
        <end position="157"/>
    </location>
</feature>
<feature type="compositionally biased region" description="Basic and acidic residues" evidence="1">
    <location>
        <begin position="684"/>
        <end position="699"/>
    </location>
</feature>
<dbReference type="EMBL" id="JAIWOZ010000005">
    <property type="protein sequence ID" value="KAH6605021.1"/>
    <property type="molecule type" value="Genomic_DNA"/>
</dbReference>
<accession>A0A9P8QFK7</accession>
<keyword evidence="2" id="KW-0472">Membrane</keyword>
<proteinExistence type="predicted"/>
<dbReference type="Proteomes" id="UP000827724">
    <property type="component" value="Unassembled WGS sequence"/>
</dbReference>
<comment type="caution">
    <text evidence="3">The sequence shown here is derived from an EMBL/GenBank/DDBJ whole genome shotgun (WGS) entry which is preliminary data.</text>
</comment>
<feature type="region of interest" description="Disordered" evidence="1">
    <location>
        <begin position="99"/>
        <end position="189"/>
    </location>
</feature>
<feature type="region of interest" description="Disordered" evidence="1">
    <location>
        <begin position="681"/>
        <end position="700"/>
    </location>
</feature>
<feature type="compositionally biased region" description="Basic and acidic residues" evidence="1">
    <location>
        <begin position="811"/>
        <end position="821"/>
    </location>
</feature>
<evidence type="ECO:0000256" key="1">
    <source>
        <dbReference type="SAM" id="MobiDB-lite"/>
    </source>
</evidence>
<feature type="region of interest" description="Disordered" evidence="1">
    <location>
        <begin position="795"/>
        <end position="821"/>
    </location>
</feature>
<feature type="region of interest" description="Disordered" evidence="1">
    <location>
        <begin position="1"/>
        <end position="83"/>
    </location>
</feature>
<dbReference type="AlphaFoldDB" id="A0A9P8QFK7"/>
<reference evidence="3" key="1">
    <citation type="submission" date="2021-08" db="EMBL/GenBank/DDBJ databases">
        <title>Chromosome-Level Trichoderma cornu-damae using Hi-C Data.</title>
        <authorList>
            <person name="Kim C.S."/>
        </authorList>
    </citation>
    <scope>NUCLEOTIDE SEQUENCE</scope>
    <source>
        <strain evidence="3">KA19-0412C</strain>
    </source>
</reference>
<feature type="compositionally biased region" description="Polar residues" evidence="1">
    <location>
        <begin position="238"/>
        <end position="250"/>
    </location>
</feature>
<keyword evidence="2" id="KW-0812">Transmembrane</keyword>
<organism evidence="3 4">
    <name type="scientific">Trichoderma cornu-damae</name>
    <dbReference type="NCBI Taxonomy" id="654480"/>
    <lineage>
        <taxon>Eukaryota</taxon>
        <taxon>Fungi</taxon>
        <taxon>Dikarya</taxon>
        <taxon>Ascomycota</taxon>
        <taxon>Pezizomycotina</taxon>
        <taxon>Sordariomycetes</taxon>
        <taxon>Hypocreomycetidae</taxon>
        <taxon>Hypocreales</taxon>
        <taxon>Hypocreaceae</taxon>
        <taxon>Trichoderma</taxon>
    </lineage>
</organism>
<gene>
    <name evidence="3" type="ORF">Trco_006728</name>
</gene>
<sequence>MPAPYSDNLYSGGDDDNDNDNGNGIGNDWADEQDDALSPADGYFHASSSGLDESTTSSSARPVQHHHHYHHHHHQQQRQLSSVPFVPNVMVEDPTLREDQAAAKAREAEEERLINSAAAGRSSPLDDSQPHHRTTPFAHGQTGLYHSSHSQVTTYPQAQALAHSHSASASASASASSSAPPSSNHHHRRSIDDEISFFQPASAAGQAASRYTVHRQADAPPAYSPSASSPPPLSSSYQTFTPPQTATQSEAMGLPDENHSLLPRQPESMGGAPVGSREPLWRRIQTSTGSSTTRRKVRTVLGVLVILSIIMALFGGSLGVHNRKKPGIIDKSPVKAPPHDSPPGMSWPPNNGCLGEPRKSSKINEAISFGNGKRLSIVQTIERDGGNRRGRTPHVYGEVVLQPVDASSAGNIVLEVIANDQDLHVASEFDKVGQRFQVVIPRLVDWSEPRWQPCIQVRITVLIPREAQLESLYVEAVHLHVAIKDGLVLSSATDAQIKTVSGDVTTGRTSGGVAPYTLASRSIVIDTVSGDVAGWFPLYDLLKIHTVSGQIKVDIAPKPSSDKRPEQAVLNIESVSGGIKALEPVSNDYGNSRDDMLPPRDYVVGLSSGSGHITADLAFTSKAKIETVSGNQNLKLLPVFGSGSLEPALSTSAKSGQTTLTVFEPLWKSAVASIGHYDPVAPWPDHDGRDGDAEPKPGDDEPWIIIHPDEQPSRLASPANMEIKPSMAAGGGDEGEKHGLVDLKSHHASISGNFRINYPASWQGKFVMTTLSGSQDIRGKDLNYKRTGGIAKRIEGTKGNGKSDVTVDSMSGREELAFADA</sequence>
<keyword evidence="2" id="KW-1133">Transmembrane helix</keyword>